<organism evidence="3 4">
    <name type="scientific">Armillaria novae-zelandiae</name>
    <dbReference type="NCBI Taxonomy" id="153914"/>
    <lineage>
        <taxon>Eukaryota</taxon>
        <taxon>Fungi</taxon>
        <taxon>Dikarya</taxon>
        <taxon>Basidiomycota</taxon>
        <taxon>Agaricomycotina</taxon>
        <taxon>Agaricomycetes</taxon>
        <taxon>Agaricomycetidae</taxon>
        <taxon>Agaricales</taxon>
        <taxon>Marasmiineae</taxon>
        <taxon>Physalacriaceae</taxon>
        <taxon>Armillaria</taxon>
    </lineage>
</organism>
<keyword evidence="1" id="KW-0472">Membrane</keyword>
<feature type="chain" id="PRO_5041398570" evidence="2">
    <location>
        <begin position="20"/>
        <end position="204"/>
    </location>
</feature>
<evidence type="ECO:0000313" key="4">
    <source>
        <dbReference type="Proteomes" id="UP001175227"/>
    </source>
</evidence>
<keyword evidence="1" id="KW-1133">Transmembrane helix</keyword>
<feature type="signal peptide" evidence="2">
    <location>
        <begin position="1"/>
        <end position="19"/>
    </location>
</feature>
<protein>
    <submittedName>
        <fullName evidence="3">Uncharacterized protein</fullName>
    </submittedName>
</protein>
<evidence type="ECO:0000256" key="1">
    <source>
        <dbReference type="SAM" id="Phobius"/>
    </source>
</evidence>
<evidence type="ECO:0000256" key="2">
    <source>
        <dbReference type="SAM" id="SignalP"/>
    </source>
</evidence>
<feature type="transmembrane region" description="Helical" evidence="1">
    <location>
        <begin position="136"/>
        <end position="157"/>
    </location>
</feature>
<sequence length="204" mass="22543">MARLLLSAACLLFFVPGTPHRIPTMCHSYSFARGCTLSEYVVNIACAEHLWNLSIVVSRGDSDPCSLTVRGKSWSYVAHVVVDYNMLHSRLVHAGTVSYEFSTEYASPHGCRKCLTGWNRRSGRLKQGSMVATEYAVMYVLDLVFAMYCLFAMAMMCRAAMPAYSSRTESNVFPPSRSTHVGGGCGAHLFLAHDTVVSSLDNRH</sequence>
<dbReference type="AlphaFoldDB" id="A0AA39NHH0"/>
<comment type="caution">
    <text evidence="3">The sequence shown here is derived from an EMBL/GenBank/DDBJ whole genome shotgun (WGS) entry which is preliminary data.</text>
</comment>
<keyword evidence="2" id="KW-0732">Signal</keyword>
<accession>A0AA39NHH0</accession>
<keyword evidence="4" id="KW-1185">Reference proteome</keyword>
<gene>
    <name evidence="3" type="ORF">IW261DRAFT_1427110</name>
</gene>
<dbReference type="EMBL" id="JAUEPR010000091">
    <property type="protein sequence ID" value="KAK0465730.1"/>
    <property type="molecule type" value="Genomic_DNA"/>
</dbReference>
<name>A0AA39NHH0_9AGAR</name>
<keyword evidence="1" id="KW-0812">Transmembrane</keyword>
<evidence type="ECO:0000313" key="3">
    <source>
        <dbReference type="EMBL" id="KAK0465730.1"/>
    </source>
</evidence>
<dbReference type="Proteomes" id="UP001175227">
    <property type="component" value="Unassembled WGS sequence"/>
</dbReference>
<proteinExistence type="predicted"/>
<reference evidence="3" key="1">
    <citation type="submission" date="2023-06" db="EMBL/GenBank/DDBJ databases">
        <authorList>
            <consortium name="Lawrence Berkeley National Laboratory"/>
            <person name="Ahrendt S."/>
            <person name="Sahu N."/>
            <person name="Indic B."/>
            <person name="Wong-Bajracharya J."/>
            <person name="Merenyi Z."/>
            <person name="Ke H.-M."/>
            <person name="Monk M."/>
            <person name="Kocsube S."/>
            <person name="Drula E."/>
            <person name="Lipzen A."/>
            <person name="Balint B."/>
            <person name="Henrissat B."/>
            <person name="Andreopoulos B."/>
            <person name="Martin F.M."/>
            <person name="Harder C.B."/>
            <person name="Rigling D."/>
            <person name="Ford K.L."/>
            <person name="Foster G.D."/>
            <person name="Pangilinan J."/>
            <person name="Papanicolaou A."/>
            <person name="Barry K."/>
            <person name="LaButti K."/>
            <person name="Viragh M."/>
            <person name="Koriabine M."/>
            <person name="Yan M."/>
            <person name="Riley R."/>
            <person name="Champramary S."/>
            <person name="Plett K.L."/>
            <person name="Tsai I.J."/>
            <person name="Slot J."/>
            <person name="Sipos G."/>
            <person name="Plett J."/>
            <person name="Nagy L.G."/>
            <person name="Grigoriev I.V."/>
        </authorList>
    </citation>
    <scope>NUCLEOTIDE SEQUENCE</scope>
    <source>
        <strain evidence="3">ICMP 16352</strain>
    </source>
</reference>